<dbReference type="GO" id="GO:0016746">
    <property type="term" value="F:acyltransferase activity"/>
    <property type="evidence" value="ECO:0007669"/>
    <property type="project" value="UniProtKB-KW"/>
</dbReference>
<protein>
    <submittedName>
        <fullName evidence="3">Lysophospholipid acyltransferase family protein</fullName>
    </submittedName>
</protein>
<dbReference type="AlphaFoldDB" id="A0AAQ3LB64"/>
<evidence type="ECO:0000259" key="2">
    <source>
        <dbReference type="SMART" id="SM00563"/>
    </source>
</evidence>
<dbReference type="KEGG" id="puo:RZN69_05320"/>
<keyword evidence="4" id="KW-1185">Reference proteome</keyword>
<name>A0AAQ3LB64_9BACT</name>
<dbReference type="CDD" id="cd06551">
    <property type="entry name" value="LPLAT"/>
    <property type="match status" value="1"/>
</dbReference>
<keyword evidence="3" id="KW-0808">Transferase</keyword>
<dbReference type="SUPFAM" id="SSF69593">
    <property type="entry name" value="Glycerol-3-phosphate (1)-acyltransferase"/>
    <property type="match status" value="1"/>
</dbReference>
<dbReference type="SMART" id="SM00563">
    <property type="entry name" value="PlsC"/>
    <property type="match status" value="1"/>
</dbReference>
<feature type="domain" description="Phospholipid/glycerol acyltransferase" evidence="2">
    <location>
        <begin position="49"/>
        <end position="163"/>
    </location>
</feature>
<feature type="region of interest" description="Disordered" evidence="1">
    <location>
        <begin position="225"/>
        <end position="245"/>
    </location>
</feature>
<reference evidence="3 4" key="1">
    <citation type="submission" date="2023-10" db="EMBL/GenBank/DDBJ databases">
        <title>Rubellicoccus peritrichatus gen. nov., sp. nov., isolated from an algae of coral reef tank.</title>
        <authorList>
            <person name="Luo J."/>
        </authorList>
    </citation>
    <scope>NUCLEOTIDE SEQUENCE [LARGE SCALE GENOMIC DNA]</scope>
    <source>
        <strain evidence="3 4">CR14</strain>
    </source>
</reference>
<dbReference type="RefSeq" id="WP_317835023.1">
    <property type="nucleotide sequence ID" value="NZ_CP136920.1"/>
</dbReference>
<proteinExistence type="predicted"/>
<evidence type="ECO:0000313" key="4">
    <source>
        <dbReference type="Proteomes" id="UP001304300"/>
    </source>
</evidence>
<gene>
    <name evidence="3" type="ORF">RZN69_05320</name>
</gene>
<sequence length="245" mass="28057">MIKEKPNRFCIGLLDWYLTYQFRRRFFSVHVDGFDGFDAFFKDAGSFPILFYGNHQSWWDGFFAFQLARRYGIDQRVIMEEKNLQRFPFFRYVGVFGVDLDLKEGRAQSLMHCVRTLKVDKPRRALLMYPQGRLVSPLEKAWPPFKPGIETILKLCPAVKAVPIIHEIVSGKHQLPEVFIEIGQPISAANQPDATVLEAALKDTREIMIEKVLAGSVPQNGFYLSKPAKHMHGETGSSPRHADAK</sequence>
<evidence type="ECO:0000313" key="3">
    <source>
        <dbReference type="EMBL" id="WOO42501.1"/>
    </source>
</evidence>
<dbReference type="Proteomes" id="UP001304300">
    <property type="component" value="Chromosome"/>
</dbReference>
<dbReference type="EMBL" id="CP136920">
    <property type="protein sequence ID" value="WOO42501.1"/>
    <property type="molecule type" value="Genomic_DNA"/>
</dbReference>
<accession>A0AAQ3LB64</accession>
<organism evidence="3 4">
    <name type="scientific">Rubellicoccus peritrichatus</name>
    <dbReference type="NCBI Taxonomy" id="3080537"/>
    <lineage>
        <taxon>Bacteria</taxon>
        <taxon>Pseudomonadati</taxon>
        <taxon>Verrucomicrobiota</taxon>
        <taxon>Opitutia</taxon>
        <taxon>Puniceicoccales</taxon>
        <taxon>Cerasicoccaceae</taxon>
        <taxon>Rubellicoccus</taxon>
    </lineage>
</organism>
<dbReference type="Pfam" id="PF01553">
    <property type="entry name" value="Acyltransferase"/>
    <property type="match status" value="1"/>
</dbReference>
<evidence type="ECO:0000256" key="1">
    <source>
        <dbReference type="SAM" id="MobiDB-lite"/>
    </source>
</evidence>
<keyword evidence="3" id="KW-0012">Acyltransferase</keyword>
<dbReference type="InterPro" id="IPR002123">
    <property type="entry name" value="Plipid/glycerol_acylTrfase"/>
</dbReference>